<dbReference type="Pfam" id="PF07238">
    <property type="entry name" value="PilZ"/>
    <property type="match status" value="1"/>
</dbReference>
<dbReference type="STRING" id="1462996.AWM70_13785"/>
<proteinExistence type="predicted"/>
<evidence type="ECO:0000259" key="1">
    <source>
        <dbReference type="Pfam" id="PF07238"/>
    </source>
</evidence>
<dbReference type="InterPro" id="IPR009875">
    <property type="entry name" value="PilZ_domain"/>
</dbReference>
<sequence>MITRRKEPFRYSMQEPVECQLELTTVNRMSLSGKLIPAQVIDISKNGCKIRSALDLKASEHFIECRIHLRLNEQQFIFPGQIRWQRNLDGFSHDYGIHLLLTEDEKEQINVQLRGLAAERKIIVM</sequence>
<dbReference type="EMBL" id="CP014167">
    <property type="protein sequence ID" value="ANS75538.1"/>
    <property type="molecule type" value="Genomic_DNA"/>
</dbReference>
<feature type="domain" description="PilZ" evidence="1">
    <location>
        <begin position="28"/>
        <end position="109"/>
    </location>
</feature>
<dbReference type="KEGG" id="pyg:AWM70_13785"/>
<dbReference type="Gene3D" id="2.40.10.220">
    <property type="entry name" value="predicted glycosyltransferase like domains"/>
    <property type="match status" value="1"/>
</dbReference>
<name>A0A1B1N299_9BACL</name>
<organism evidence="2 3">
    <name type="scientific">Paenibacillus yonginensis</name>
    <dbReference type="NCBI Taxonomy" id="1462996"/>
    <lineage>
        <taxon>Bacteria</taxon>
        <taxon>Bacillati</taxon>
        <taxon>Bacillota</taxon>
        <taxon>Bacilli</taxon>
        <taxon>Bacillales</taxon>
        <taxon>Paenibacillaceae</taxon>
        <taxon>Paenibacillus</taxon>
    </lineage>
</organism>
<dbReference type="OrthoDB" id="2354159at2"/>
<accession>A0A1B1N299</accession>
<protein>
    <recommendedName>
        <fullName evidence="1">PilZ domain-containing protein</fullName>
    </recommendedName>
</protein>
<dbReference type="RefSeq" id="WP_068697288.1">
    <property type="nucleotide sequence ID" value="NZ_CP014167.1"/>
</dbReference>
<dbReference type="Proteomes" id="UP000092573">
    <property type="component" value="Chromosome"/>
</dbReference>
<evidence type="ECO:0000313" key="3">
    <source>
        <dbReference type="Proteomes" id="UP000092573"/>
    </source>
</evidence>
<keyword evidence="3" id="KW-1185">Reference proteome</keyword>
<dbReference type="GO" id="GO:0035438">
    <property type="term" value="F:cyclic-di-GMP binding"/>
    <property type="evidence" value="ECO:0007669"/>
    <property type="project" value="InterPro"/>
</dbReference>
<gene>
    <name evidence="2" type="ORF">AWM70_13785</name>
</gene>
<dbReference type="AlphaFoldDB" id="A0A1B1N299"/>
<evidence type="ECO:0000313" key="2">
    <source>
        <dbReference type="EMBL" id="ANS75538.1"/>
    </source>
</evidence>
<reference evidence="2 3" key="1">
    <citation type="submission" date="2016-01" db="EMBL/GenBank/DDBJ databases">
        <title>Complete Genome Sequence of Paenibacillus yonginensis DCY84, a novel Plant Growth-Promoting Bacteria with Elicitation of Induced Systemic Resistance.</title>
        <authorList>
            <person name="Kim Y.J."/>
            <person name="Yang D.C."/>
            <person name="Sukweenadhi J."/>
        </authorList>
    </citation>
    <scope>NUCLEOTIDE SEQUENCE [LARGE SCALE GENOMIC DNA]</scope>
    <source>
        <strain evidence="2 3">DCY84</strain>
    </source>
</reference>